<evidence type="ECO:0000256" key="2">
    <source>
        <dbReference type="ARBA" id="ARBA00023116"/>
    </source>
</evidence>
<keyword evidence="2" id="KW-0215">Deoxyribonucleotide synthesis</keyword>
<proteinExistence type="inferred from homology"/>
<gene>
    <name evidence="4" type="ORF">FQA47_000332</name>
</gene>
<dbReference type="Pfam" id="PF02867">
    <property type="entry name" value="Ribonuc_red_lgC"/>
    <property type="match status" value="1"/>
</dbReference>
<dbReference type="PANTHER" id="PTHR11573">
    <property type="entry name" value="RIBONUCLEOSIDE-DIPHOSPHATE REDUCTASE LARGE CHAIN"/>
    <property type="match status" value="1"/>
</dbReference>
<dbReference type="InterPro" id="IPR039718">
    <property type="entry name" value="Rrm1"/>
</dbReference>
<dbReference type="FunFam" id="3.20.70.20:FF:000035">
    <property type="entry name" value="Predicted protein"/>
    <property type="match status" value="1"/>
</dbReference>
<dbReference type="PROSITE" id="PS00089">
    <property type="entry name" value="RIBORED_LARGE"/>
    <property type="match status" value="1"/>
</dbReference>
<reference evidence="4" key="1">
    <citation type="journal article" name="BMC Genomics">
        <title>Long-read sequencing and de novo genome assembly of marine medaka (Oryzias melastigma).</title>
        <authorList>
            <person name="Liang P."/>
            <person name="Saqib H.S.A."/>
            <person name="Ni X."/>
            <person name="Shen Y."/>
        </authorList>
    </citation>
    <scope>NUCLEOTIDE SEQUENCE</scope>
    <source>
        <strain evidence="4">Bigg-433</strain>
    </source>
</reference>
<dbReference type="PRINTS" id="PR01183">
    <property type="entry name" value="RIBORDTASEM1"/>
</dbReference>
<dbReference type="NCBIfam" id="TIGR02506">
    <property type="entry name" value="NrdE_NrdA"/>
    <property type="match status" value="1"/>
</dbReference>
<evidence type="ECO:0000256" key="1">
    <source>
        <dbReference type="ARBA" id="ARBA00010406"/>
    </source>
</evidence>
<sequence length="525" mass="59647">MGLFLCCECTTTQPVTWTRVATRGLEPLLCTWSQWHADVFEFLELKKNTGKEEQRARDLFFALWIPDLFMRRVESNQDWSLMCPSECPGLEECWGEEFEKLYIRYEKEGRAKRVVKAQQVWYAIIESQTETGTPYMLYKDACNGKSNQQNLGTIKSSNLCTEIVEYTSKDEVAVCNLASIALNMYVTPEKTFDFKKLASVTKVIVKNLNKIIRHQLLSQCLRLKGQTSVTGQSELACRAWRMHLSSCATHLKSPEAQLLNIQIFETIYYAALEASCELAADYGSYETYAGSPVSKGILQYDMWGKTPTDLWDWKALKGKIAQHGVRNSLLMAPMPTASTAQILGNNESIEAYTSNIYTRRVLSGEFQIVNPHLLKDLTERGLWDEDMKNQLIAQNGSIQDIEGIPADLKQLYKTVWEISQKTVLKMAADRGAYIDQSQSLNIHIAEPNYGKLTSMHFYGWKLGLKTGMYYLRTKPAANPIQFTLNKEKLKEAQTTRSAEEELRELNNAAMVCSLANKDECLMCGS</sequence>
<evidence type="ECO:0000259" key="3">
    <source>
        <dbReference type="PROSITE" id="PS00089"/>
    </source>
</evidence>
<dbReference type="Proteomes" id="UP000646548">
    <property type="component" value="Unassembled WGS sequence"/>
</dbReference>
<dbReference type="PANTHER" id="PTHR11573:SF6">
    <property type="entry name" value="RIBONUCLEOSIDE-DIPHOSPHATE REDUCTASE LARGE SUBUNIT"/>
    <property type="match status" value="1"/>
</dbReference>
<dbReference type="GO" id="GO:0005524">
    <property type="term" value="F:ATP binding"/>
    <property type="evidence" value="ECO:0007669"/>
    <property type="project" value="TreeGrafter"/>
</dbReference>
<comment type="caution">
    <text evidence="4">The sequence shown here is derived from an EMBL/GenBank/DDBJ whole genome shotgun (WGS) entry which is preliminary data.</text>
</comment>
<dbReference type="EMBL" id="WKFB01000269">
    <property type="protein sequence ID" value="KAF6728781.1"/>
    <property type="molecule type" value="Genomic_DNA"/>
</dbReference>
<accession>A0A834FBU6</accession>
<feature type="domain" description="Ribonucleotide reductase large subunit" evidence="3">
    <location>
        <begin position="313"/>
        <end position="335"/>
    </location>
</feature>
<dbReference type="InterPro" id="IPR013346">
    <property type="entry name" value="NrdE_NrdA_C"/>
</dbReference>
<evidence type="ECO:0000313" key="5">
    <source>
        <dbReference type="Proteomes" id="UP000646548"/>
    </source>
</evidence>
<comment type="similarity">
    <text evidence="1">Belongs to the ribonucleoside diphosphate reductase large chain family.</text>
</comment>
<name>A0A834FBU6_ORYME</name>
<dbReference type="AlphaFoldDB" id="A0A834FBU6"/>
<dbReference type="GO" id="GO:0005971">
    <property type="term" value="C:ribonucleoside-diphosphate reductase complex"/>
    <property type="evidence" value="ECO:0007669"/>
    <property type="project" value="TreeGrafter"/>
</dbReference>
<dbReference type="Gene3D" id="3.20.70.20">
    <property type="match status" value="1"/>
</dbReference>
<protein>
    <submittedName>
        <fullName evidence="4">Ribonucleoside-diphosphate reductase large subunit</fullName>
    </submittedName>
</protein>
<organism evidence="4 5">
    <name type="scientific">Oryzias melastigma</name>
    <name type="common">Marine medaka</name>
    <dbReference type="NCBI Taxonomy" id="30732"/>
    <lineage>
        <taxon>Eukaryota</taxon>
        <taxon>Metazoa</taxon>
        <taxon>Chordata</taxon>
        <taxon>Craniata</taxon>
        <taxon>Vertebrata</taxon>
        <taxon>Euteleostomi</taxon>
        <taxon>Actinopterygii</taxon>
        <taxon>Neopterygii</taxon>
        <taxon>Teleostei</taxon>
        <taxon>Neoteleostei</taxon>
        <taxon>Acanthomorphata</taxon>
        <taxon>Ovalentaria</taxon>
        <taxon>Atherinomorphae</taxon>
        <taxon>Beloniformes</taxon>
        <taxon>Adrianichthyidae</taxon>
        <taxon>Oryziinae</taxon>
        <taxon>Oryzias</taxon>
    </lineage>
</organism>
<evidence type="ECO:0000313" key="4">
    <source>
        <dbReference type="EMBL" id="KAF6728781.1"/>
    </source>
</evidence>
<dbReference type="InterPro" id="IPR000788">
    <property type="entry name" value="RNR_lg_C"/>
</dbReference>
<dbReference type="GO" id="GO:0009263">
    <property type="term" value="P:deoxyribonucleotide biosynthetic process"/>
    <property type="evidence" value="ECO:0007669"/>
    <property type="project" value="UniProtKB-KW"/>
</dbReference>
<dbReference type="SUPFAM" id="SSF51998">
    <property type="entry name" value="PFL-like glycyl radical enzymes"/>
    <property type="match status" value="1"/>
</dbReference>
<dbReference type="GO" id="GO:0004748">
    <property type="term" value="F:ribonucleoside-diphosphate reductase activity, thioredoxin disulfide as acceptor"/>
    <property type="evidence" value="ECO:0007669"/>
    <property type="project" value="TreeGrafter"/>
</dbReference>